<name>A0A0E2LMT4_PORGN</name>
<organism evidence="1 2">
    <name type="scientific">Porphyromonas gingivalis F0570</name>
    <dbReference type="NCBI Taxonomy" id="1227271"/>
    <lineage>
        <taxon>Bacteria</taxon>
        <taxon>Pseudomonadati</taxon>
        <taxon>Bacteroidota</taxon>
        <taxon>Bacteroidia</taxon>
        <taxon>Bacteroidales</taxon>
        <taxon>Porphyromonadaceae</taxon>
        <taxon>Porphyromonas</taxon>
    </lineage>
</organism>
<reference evidence="1 2" key="1">
    <citation type="submission" date="2013-06" db="EMBL/GenBank/DDBJ databases">
        <authorList>
            <person name="Weinstock G."/>
            <person name="Sodergren E."/>
            <person name="Lobos E.A."/>
            <person name="Fulton L."/>
            <person name="Fulton R."/>
            <person name="Courtney L."/>
            <person name="Fronick C."/>
            <person name="O'Laughlin M."/>
            <person name="Godfrey J."/>
            <person name="Wilson R.M."/>
            <person name="Miner T."/>
            <person name="Farmer C."/>
            <person name="Delehaunty K."/>
            <person name="Cordes M."/>
            <person name="Minx P."/>
            <person name="Tomlinson C."/>
            <person name="Chen J."/>
            <person name="Wollam A."/>
            <person name="Pepin K.H."/>
            <person name="Bhonagiri V."/>
            <person name="Zhang X."/>
            <person name="Warren W."/>
            <person name="Mitreva M."/>
            <person name="Mardis E.R."/>
            <person name="Wilson R.K."/>
        </authorList>
    </citation>
    <scope>NUCLEOTIDE SEQUENCE [LARGE SCALE GENOMIC DNA]</scope>
    <source>
        <strain evidence="1 2">F0570</strain>
    </source>
</reference>
<evidence type="ECO:0000313" key="2">
    <source>
        <dbReference type="Proteomes" id="UP000016630"/>
    </source>
</evidence>
<comment type="caution">
    <text evidence="1">The sequence shown here is derived from an EMBL/GenBank/DDBJ whole genome shotgun (WGS) entry which is preliminary data.</text>
</comment>
<dbReference type="HOGENOM" id="CLU_3220023_0_0_10"/>
<evidence type="ECO:0000313" key="1">
    <source>
        <dbReference type="EMBL" id="ERJ63574.1"/>
    </source>
</evidence>
<dbReference type="AlphaFoldDB" id="A0A0E2LMT4"/>
<dbReference type="EMBL" id="AWUW01000160">
    <property type="protein sequence ID" value="ERJ63574.1"/>
    <property type="molecule type" value="Genomic_DNA"/>
</dbReference>
<sequence length="44" mass="5140">MLRNAGEVFSCHFLDYYDLGEQKEAVAILRCQENGLPRRANYFT</sequence>
<accession>A0A0E2LMT4</accession>
<protein>
    <submittedName>
        <fullName evidence="1">Uncharacterized protein</fullName>
    </submittedName>
</protein>
<proteinExistence type="predicted"/>
<dbReference type="Proteomes" id="UP000016630">
    <property type="component" value="Unassembled WGS sequence"/>
</dbReference>
<gene>
    <name evidence="1" type="ORF">HMPREF1555_02346</name>
</gene>